<feature type="compositionally biased region" description="Low complexity" evidence="1">
    <location>
        <begin position="1198"/>
        <end position="1229"/>
    </location>
</feature>
<feature type="compositionally biased region" description="Polar residues" evidence="1">
    <location>
        <begin position="711"/>
        <end position="734"/>
    </location>
</feature>
<name>A0A640K832_LEITA</name>
<feature type="region of interest" description="Disordered" evidence="1">
    <location>
        <begin position="1003"/>
        <end position="1065"/>
    </location>
</feature>
<dbReference type="Proteomes" id="UP000419144">
    <property type="component" value="Unassembled WGS sequence"/>
</dbReference>
<proteinExistence type="predicted"/>
<feature type="compositionally biased region" description="Polar residues" evidence="1">
    <location>
        <begin position="902"/>
        <end position="915"/>
    </location>
</feature>
<feature type="compositionally biased region" description="Polar residues" evidence="1">
    <location>
        <begin position="790"/>
        <end position="801"/>
    </location>
</feature>
<feature type="compositionally biased region" description="Low complexity" evidence="1">
    <location>
        <begin position="296"/>
        <end position="317"/>
    </location>
</feature>
<feature type="region of interest" description="Disordered" evidence="1">
    <location>
        <begin position="170"/>
        <end position="195"/>
    </location>
</feature>
<feature type="region of interest" description="Disordered" evidence="1">
    <location>
        <begin position="467"/>
        <end position="536"/>
    </location>
</feature>
<feature type="compositionally biased region" description="Basic residues" evidence="1">
    <location>
        <begin position="372"/>
        <end position="382"/>
    </location>
</feature>
<evidence type="ECO:0000313" key="3">
    <source>
        <dbReference type="Proteomes" id="UP000419144"/>
    </source>
</evidence>
<organism evidence="2 3">
    <name type="scientific">Leishmania tarentolae</name>
    <name type="common">Sauroleishmania tarentolae</name>
    <dbReference type="NCBI Taxonomy" id="5689"/>
    <lineage>
        <taxon>Eukaryota</taxon>
        <taxon>Discoba</taxon>
        <taxon>Euglenozoa</taxon>
        <taxon>Kinetoplastea</taxon>
        <taxon>Metakinetoplastina</taxon>
        <taxon>Trypanosomatida</taxon>
        <taxon>Trypanosomatidae</taxon>
        <taxon>Leishmaniinae</taxon>
        <taxon>Leishmania</taxon>
        <taxon>lizard Leishmania</taxon>
    </lineage>
</organism>
<dbReference type="OrthoDB" id="267738at2759"/>
<feature type="compositionally biased region" description="Low complexity" evidence="1">
    <location>
        <begin position="1289"/>
        <end position="1301"/>
    </location>
</feature>
<feature type="compositionally biased region" description="Basic and acidic residues" evidence="1">
    <location>
        <begin position="383"/>
        <end position="393"/>
    </location>
</feature>
<evidence type="ECO:0000313" key="2">
    <source>
        <dbReference type="EMBL" id="GET85816.1"/>
    </source>
</evidence>
<feature type="compositionally biased region" description="Polar residues" evidence="1">
    <location>
        <begin position="1165"/>
        <end position="1175"/>
    </location>
</feature>
<feature type="compositionally biased region" description="Polar residues" evidence="1">
    <location>
        <begin position="481"/>
        <end position="501"/>
    </location>
</feature>
<feature type="compositionally biased region" description="Basic residues" evidence="1">
    <location>
        <begin position="927"/>
        <end position="940"/>
    </location>
</feature>
<comment type="caution">
    <text evidence="2">The sequence shown here is derived from an EMBL/GenBank/DDBJ whole genome shotgun (WGS) entry which is preliminary data.</text>
</comment>
<reference evidence="2" key="1">
    <citation type="submission" date="2019-11" db="EMBL/GenBank/DDBJ databases">
        <title>Leishmania tarentolae CDS.</title>
        <authorList>
            <person name="Goto Y."/>
            <person name="Yamagishi J."/>
        </authorList>
    </citation>
    <scope>NUCLEOTIDE SEQUENCE [LARGE SCALE GENOMIC DNA]</scope>
    <source>
        <strain evidence="2">Parrot Tar II</strain>
    </source>
</reference>
<feature type="compositionally biased region" description="Polar residues" evidence="1">
    <location>
        <begin position="394"/>
        <end position="408"/>
    </location>
</feature>
<feature type="region of interest" description="Disordered" evidence="1">
    <location>
        <begin position="291"/>
        <end position="408"/>
    </location>
</feature>
<feature type="compositionally biased region" description="Basic and acidic residues" evidence="1">
    <location>
        <begin position="515"/>
        <end position="528"/>
    </location>
</feature>
<feature type="compositionally biased region" description="Low complexity" evidence="1">
    <location>
        <begin position="334"/>
        <end position="356"/>
    </location>
</feature>
<feature type="compositionally biased region" description="Polar residues" evidence="1">
    <location>
        <begin position="949"/>
        <end position="962"/>
    </location>
</feature>
<feature type="compositionally biased region" description="Low complexity" evidence="1">
    <location>
        <begin position="179"/>
        <end position="189"/>
    </location>
</feature>
<dbReference type="EMBL" id="BLBS01000006">
    <property type="protein sequence ID" value="GET85816.1"/>
    <property type="molecule type" value="Genomic_DNA"/>
</dbReference>
<feature type="region of interest" description="Disordered" evidence="1">
    <location>
        <begin position="842"/>
        <end position="971"/>
    </location>
</feature>
<accession>A0A640K832</accession>
<keyword evidence="3" id="KW-1185">Reference proteome</keyword>
<feature type="compositionally biased region" description="Basic and acidic residues" evidence="1">
    <location>
        <begin position="764"/>
        <end position="780"/>
    </location>
</feature>
<evidence type="ECO:0000256" key="1">
    <source>
        <dbReference type="SAM" id="MobiDB-lite"/>
    </source>
</evidence>
<feature type="region of interest" description="Disordered" evidence="1">
    <location>
        <begin position="67"/>
        <end position="104"/>
    </location>
</feature>
<feature type="region of interest" description="Disordered" evidence="1">
    <location>
        <begin position="667"/>
        <end position="814"/>
    </location>
</feature>
<protein>
    <submittedName>
        <fullName evidence="2">Uncharacterized protein</fullName>
    </submittedName>
</protein>
<feature type="compositionally biased region" description="Basic and acidic residues" evidence="1">
    <location>
        <begin position="917"/>
        <end position="926"/>
    </location>
</feature>
<feature type="compositionally biased region" description="Low complexity" evidence="1">
    <location>
        <begin position="1145"/>
        <end position="1156"/>
    </location>
</feature>
<sequence>MGNELTAMSGSGGRRLEVWSDARARRLENELPTPHTIPLDYGHNPVPPALLLDAEVRWVADDRKTTLSPRSAVTVSPNSSQSHAQSKTRQSPNAESRRCNMSMSDTTSWTALPAEALSSKQRQLQKRTQYSMYARQMRRRGRDRGQYTRLHHNSGVDFMDANEFFNRSDSTVGSEANLDNSSDMRSSGSSDEEDVAGEVHHHYCGMSPSETALLNISGYHLAGNEPSEHLMWGKPDEVGGAPALVSAPMAPAATSPTLLPLTKRGSTCGEEMAAAKAVSVVVSGVDCKRDPPLALTSSTNSSHKSKSSAANGKKVSVTPLPSARKSSWHKRLLRSGSRSSIRDGVSSGSVTQRSSSDAIDGVLSSHEEQRCKMGKKKTSKRSSHPEELLELKHPQSTRSSAAVSLTSPETAGATATVIGVEGPVSGMQVCTTPESLHADAKRRHIRGDLGGQCGSFMRAPSSQALQPHATCEYGGGKPGANSGTDPPRSSESPTQQRSGDSSRYLDGGSKAPHQSHQEHHHCGDDDGNKAPPETGSARLVNTRFHNRQVMYSSSIGGRLDMHGESSNNFFASTQRSGQYRMLYGMGNESETSAASMCEAVCMATSGGDGDAAHSFGSFFAGSRNLSLYSWSSSPGQAWTGDYTDCRWMELTAEVDCRVLDTRKADDGGVGMHEVSQGRPSRRLPQNGGGVDSVREAGAFSAASPPQRMAYTVQSPSPVTNNPDVHSGPASSQGTGHLLISGLPMPPNVGAAKAPANFRQIDAPTVRRESRSAGTPRDDHHHGHAHTTTGLNSRSGDSSMSPDVSVRELVKSSRVKPAVKAVLPQLLPQPPPLETVVMPTKTHSIRGSSSSGGGGGEPMSMSATKAVPGSAMTEKKGSGCAGRQQRHGNGSGSSGGALHATGSLLTSVQGSGSTLRLTRADSKDLILRPHRTASARRRRRGGRDEDAPEGSSSCQRRLQNRNLSSGTHTSSFSFSSDSFLYGKVRGYLAKGAAAVAANSNSIERRRHMSDCGSSEGTEARARHHAHMEADTVALGTSSPSASSRKSEAEGPCCSNSTQRHPEREARGWRHVSSKHGNENEMGSVVAGLDDLLGPDNRTPSGNLTTLCLRSVSSSLSLAPSSRNSSANGSRVSSGSVRALRKRAAKVLDLSTSSSVDSEASGRLQHRTASLAPQQQQHEATGAIATASAMHHRPVVKNSNSSAGAVAANGSVSSSVTGGTRSTTSGTGATADMLGTMPMVSGHEKSSRRSSMGTNVPCTPLKDSGGGAHVPRRQPCSPHHAGSKMDGDTDSAAAASSAASLLAGPSRDSSTKRRRPTTQSFSLWSVDMSLFKALQEAQEPPSERPRTPRREWDEAEGGESAHT</sequence>
<feature type="region of interest" description="Disordered" evidence="1">
    <location>
        <begin position="116"/>
        <end position="152"/>
    </location>
</feature>
<feature type="region of interest" description="Disordered" evidence="1">
    <location>
        <begin position="1115"/>
        <end position="1175"/>
    </location>
</feature>
<gene>
    <name evidence="2" type="ORF">LtaPh_0508601</name>
</gene>
<feature type="compositionally biased region" description="Basic and acidic residues" evidence="1">
    <location>
        <begin position="1339"/>
        <end position="1350"/>
    </location>
</feature>
<feature type="compositionally biased region" description="Polar residues" evidence="1">
    <location>
        <begin position="118"/>
        <end position="131"/>
    </location>
</feature>
<dbReference type="VEuPathDB" id="TriTrypDB:LtaPh_0508601"/>
<feature type="region of interest" description="Disordered" evidence="1">
    <location>
        <begin position="1198"/>
        <end position="1361"/>
    </location>
</feature>
<feature type="compositionally biased region" description="Low complexity" evidence="1">
    <location>
        <begin position="1115"/>
        <end position="1136"/>
    </location>
</feature>